<name>A0A0M3J5D3_ANISI</name>
<evidence type="ECO:0000313" key="3">
    <source>
        <dbReference type="WBParaSite" id="ASIM_0000276301-mRNA-1"/>
    </source>
</evidence>
<keyword evidence="2" id="KW-1185">Reference proteome</keyword>
<proteinExistence type="predicted"/>
<protein>
    <submittedName>
        <fullName evidence="1 3">Uncharacterized protein</fullName>
    </submittedName>
</protein>
<gene>
    <name evidence="1" type="ORF">ASIM_LOCUS2617</name>
</gene>
<evidence type="ECO:0000313" key="2">
    <source>
        <dbReference type="Proteomes" id="UP000267096"/>
    </source>
</evidence>
<reference evidence="1 2" key="2">
    <citation type="submission" date="2018-11" db="EMBL/GenBank/DDBJ databases">
        <authorList>
            <consortium name="Pathogen Informatics"/>
        </authorList>
    </citation>
    <scope>NUCLEOTIDE SEQUENCE [LARGE SCALE GENOMIC DNA]</scope>
</reference>
<reference evidence="3" key="1">
    <citation type="submission" date="2017-02" db="UniProtKB">
        <authorList>
            <consortium name="WormBaseParasite"/>
        </authorList>
    </citation>
    <scope>IDENTIFICATION</scope>
</reference>
<dbReference type="EMBL" id="UYRR01003602">
    <property type="protein sequence ID" value="VDK20253.1"/>
    <property type="molecule type" value="Genomic_DNA"/>
</dbReference>
<sequence>MLSENRLRKRLIVFVGLLNDSDGTLRILMWTSFFDSDLANIFEHGGGLNHCDYKCIATSDRRCTI</sequence>
<organism evidence="3">
    <name type="scientific">Anisakis simplex</name>
    <name type="common">Herring worm</name>
    <dbReference type="NCBI Taxonomy" id="6269"/>
    <lineage>
        <taxon>Eukaryota</taxon>
        <taxon>Metazoa</taxon>
        <taxon>Ecdysozoa</taxon>
        <taxon>Nematoda</taxon>
        <taxon>Chromadorea</taxon>
        <taxon>Rhabditida</taxon>
        <taxon>Spirurina</taxon>
        <taxon>Ascaridomorpha</taxon>
        <taxon>Ascaridoidea</taxon>
        <taxon>Anisakidae</taxon>
        <taxon>Anisakis</taxon>
        <taxon>Anisakis simplex complex</taxon>
    </lineage>
</organism>
<dbReference type="AlphaFoldDB" id="A0A0M3J5D3"/>
<dbReference type="WBParaSite" id="ASIM_0000276301-mRNA-1">
    <property type="protein sequence ID" value="ASIM_0000276301-mRNA-1"/>
    <property type="gene ID" value="ASIM_0000276301"/>
</dbReference>
<accession>A0A0M3J5D3</accession>
<evidence type="ECO:0000313" key="1">
    <source>
        <dbReference type="EMBL" id="VDK20253.1"/>
    </source>
</evidence>
<dbReference type="Proteomes" id="UP000267096">
    <property type="component" value="Unassembled WGS sequence"/>
</dbReference>